<dbReference type="InterPro" id="IPR010998">
    <property type="entry name" value="Integrase_recombinase_N"/>
</dbReference>
<dbReference type="OrthoDB" id="9803188at2"/>
<organism evidence="8 9">
    <name type="scientific">Melghirimyces algeriensis</name>
    <dbReference type="NCBI Taxonomy" id="910412"/>
    <lineage>
        <taxon>Bacteria</taxon>
        <taxon>Bacillati</taxon>
        <taxon>Bacillota</taxon>
        <taxon>Bacilli</taxon>
        <taxon>Bacillales</taxon>
        <taxon>Thermoactinomycetaceae</taxon>
        <taxon>Melghirimyces</taxon>
    </lineage>
</organism>
<dbReference type="Pfam" id="PF14659">
    <property type="entry name" value="Phage_int_SAM_3"/>
    <property type="match status" value="1"/>
</dbReference>
<dbReference type="PROSITE" id="PS51898">
    <property type="entry name" value="TYR_RECOMBINASE"/>
    <property type="match status" value="1"/>
</dbReference>
<dbReference type="InterPro" id="IPR002104">
    <property type="entry name" value="Integrase_catalytic"/>
</dbReference>
<evidence type="ECO:0000313" key="9">
    <source>
        <dbReference type="Proteomes" id="UP000315636"/>
    </source>
</evidence>
<dbReference type="PANTHER" id="PTHR30349">
    <property type="entry name" value="PHAGE INTEGRASE-RELATED"/>
    <property type="match status" value="1"/>
</dbReference>
<dbReference type="GO" id="GO:0015074">
    <property type="term" value="P:DNA integration"/>
    <property type="evidence" value="ECO:0007669"/>
    <property type="project" value="UniProtKB-KW"/>
</dbReference>
<dbReference type="EMBL" id="FXTI01000003">
    <property type="protein sequence ID" value="SMO54268.1"/>
    <property type="molecule type" value="Genomic_DNA"/>
</dbReference>
<evidence type="ECO:0000256" key="4">
    <source>
        <dbReference type="ARBA" id="ARBA00023172"/>
    </source>
</evidence>
<evidence type="ECO:0000259" key="7">
    <source>
        <dbReference type="PROSITE" id="PS51900"/>
    </source>
</evidence>
<sequence>MKGHFRKRGKTWYFTLDIGKDERGKRKQKKVGGFKTKKEAEKACAELIAQIESEGYKEPKKVTLEEFMVDYFENHVKHTIRRTTFYNQMSLVNKHILPKLGNLQLAKITPMILQRFYNEMIEQGYSASYIRGIHAIIGKTLKTATEWDYISKNVATLIKLPRVTRREINIWSMEEATRFLSLVKDRSTFIAYALAIYTGMRKGEILALRWQDCDLDKGQISVRQTLYHTKGGLIFQEPKTRGSRRTISISDYLIKCLKKHKRKQNHIKLQLGSGYQDHGLIVCHTHGTPIHPQDINRDLKRAIKKHNFRPISFHDLRHTHATMLLQLGENPKVVSERLGHSSVTITLDTYSHVLPDMQKSLAEKFDLAMKKNQKSSENTL</sequence>
<feature type="domain" description="Core-binding (CB)" evidence="7">
    <location>
        <begin position="63"/>
        <end position="145"/>
    </location>
</feature>
<dbReference type="InterPro" id="IPR044068">
    <property type="entry name" value="CB"/>
</dbReference>
<gene>
    <name evidence="8" type="ORF">SAMN06264849_103119</name>
</gene>
<evidence type="ECO:0000256" key="1">
    <source>
        <dbReference type="ARBA" id="ARBA00008857"/>
    </source>
</evidence>
<keyword evidence="2" id="KW-0229">DNA integration</keyword>
<evidence type="ECO:0000256" key="5">
    <source>
        <dbReference type="PROSITE-ProRule" id="PRU01248"/>
    </source>
</evidence>
<dbReference type="GO" id="GO:0003677">
    <property type="term" value="F:DNA binding"/>
    <property type="evidence" value="ECO:0007669"/>
    <property type="project" value="UniProtKB-UniRule"/>
</dbReference>
<dbReference type="InterPro" id="IPR050090">
    <property type="entry name" value="Tyrosine_recombinase_XerCD"/>
</dbReference>
<dbReference type="InterPro" id="IPR011010">
    <property type="entry name" value="DNA_brk_join_enz"/>
</dbReference>
<evidence type="ECO:0000256" key="3">
    <source>
        <dbReference type="ARBA" id="ARBA00023125"/>
    </source>
</evidence>
<comment type="similarity">
    <text evidence="1">Belongs to the 'phage' integrase family.</text>
</comment>
<dbReference type="PANTHER" id="PTHR30349:SF64">
    <property type="entry name" value="PROPHAGE INTEGRASE INTD-RELATED"/>
    <property type="match status" value="1"/>
</dbReference>
<dbReference type="Pfam" id="PF00589">
    <property type="entry name" value="Phage_integrase"/>
    <property type="match status" value="1"/>
</dbReference>
<dbReference type="Gene3D" id="1.10.443.10">
    <property type="entry name" value="Intergrase catalytic core"/>
    <property type="match status" value="1"/>
</dbReference>
<dbReference type="Gene3D" id="1.10.150.130">
    <property type="match status" value="1"/>
</dbReference>
<dbReference type="RefSeq" id="WP_142504881.1">
    <property type="nucleotide sequence ID" value="NZ_FXTI01000003.1"/>
</dbReference>
<dbReference type="AlphaFoldDB" id="A0A521C4D4"/>
<proteinExistence type="inferred from homology"/>
<keyword evidence="3 5" id="KW-0238">DNA-binding</keyword>
<dbReference type="PROSITE" id="PS51900">
    <property type="entry name" value="CB"/>
    <property type="match status" value="1"/>
</dbReference>
<evidence type="ECO:0000259" key="6">
    <source>
        <dbReference type="PROSITE" id="PS51898"/>
    </source>
</evidence>
<dbReference type="SUPFAM" id="SSF56349">
    <property type="entry name" value="DNA breaking-rejoining enzymes"/>
    <property type="match status" value="1"/>
</dbReference>
<name>A0A521C4D4_9BACL</name>
<evidence type="ECO:0000313" key="8">
    <source>
        <dbReference type="EMBL" id="SMO54268.1"/>
    </source>
</evidence>
<keyword evidence="9" id="KW-1185">Reference proteome</keyword>
<evidence type="ECO:0000256" key="2">
    <source>
        <dbReference type="ARBA" id="ARBA00022908"/>
    </source>
</evidence>
<dbReference type="Pfam" id="PF14657">
    <property type="entry name" value="Arm-DNA-bind_4"/>
    <property type="match status" value="1"/>
</dbReference>
<protein>
    <submittedName>
        <fullName evidence="8">Site-specific recombinase XerD</fullName>
    </submittedName>
</protein>
<dbReference type="InterPro" id="IPR004107">
    <property type="entry name" value="Integrase_SAM-like_N"/>
</dbReference>
<dbReference type="InterPro" id="IPR013762">
    <property type="entry name" value="Integrase-like_cat_sf"/>
</dbReference>
<accession>A0A521C4D4</accession>
<keyword evidence="4" id="KW-0233">DNA recombination</keyword>
<dbReference type="InterPro" id="IPR028259">
    <property type="entry name" value="AP2-like_int_N"/>
</dbReference>
<reference evidence="8 9" key="1">
    <citation type="submission" date="2017-05" db="EMBL/GenBank/DDBJ databases">
        <authorList>
            <person name="Varghese N."/>
            <person name="Submissions S."/>
        </authorList>
    </citation>
    <scope>NUCLEOTIDE SEQUENCE [LARGE SCALE GENOMIC DNA]</scope>
    <source>
        <strain evidence="8 9">DSM 45474</strain>
    </source>
</reference>
<feature type="domain" description="Tyr recombinase" evidence="6">
    <location>
        <begin position="166"/>
        <end position="363"/>
    </location>
</feature>
<dbReference type="CDD" id="cd01189">
    <property type="entry name" value="INT_ICEBs1_C_like"/>
    <property type="match status" value="1"/>
</dbReference>
<dbReference type="GO" id="GO:0006310">
    <property type="term" value="P:DNA recombination"/>
    <property type="evidence" value="ECO:0007669"/>
    <property type="project" value="UniProtKB-KW"/>
</dbReference>
<dbReference type="Proteomes" id="UP000315636">
    <property type="component" value="Unassembled WGS sequence"/>
</dbReference>